<evidence type="ECO:0000256" key="8">
    <source>
        <dbReference type="ARBA" id="ARBA00023157"/>
    </source>
</evidence>
<dbReference type="GO" id="GO:0004252">
    <property type="term" value="F:serine-type endopeptidase activity"/>
    <property type="evidence" value="ECO:0007669"/>
    <property type="project" value="InterPro"/>
</dbReference>
<dbReference type="InterPro" id="IPR009003">
    <property type="entry name" value="Peptidase_S1_PA"/>
</dbReference>
<sequence length="286" mass="31898">MTVPSEEVDSSEHGGPPGPVPTTCPCGMANKNMPRIIAGEEAKENEFPWAAILTWRVEGVSQFCGGSLITSAHVLTAAHCVVSKPSSSVSVILGDHDYTRESSPYRKRVDVKEIVIHEKYSLYKHYDIALLVLEQEVQLTRFISLVCLPSRLLNLDHQYLTAMGWGRVGWTDKDYPSVFLKKMRVRAVPLEECSHYASVNTTDPHQLCTYGSRKGLGQGDSGGPVVWRDPDINRYTIVGLPSFVYPFVHQNLLPDVCTDVSTLLSWIHSNLERTNPRTPACWSTRT</sequence>
<evidence type="ECO:0000256" key="7">
    <source>
        <dbReference type="ARBA" id="ARBA00023145"/>
    </source>
</evidence>
<dbReference type="FunFam" id="2.40.10.10:FF:000146">
    <property type="entry name" value="Serine protease 53"/>
    <property type="match status" value="1"/>
</dbReference>
<organism evidence="12">
    <name type="scientific">Lethocerus distinctifemur</name>
    <dbReference type="NCBI Taxonomy" id="280095"/>
    <lineage>
        <taxon>Eukaryota</taxon>
        <taxon>Metazoa</taxon>
        <taxon>Ecdysozoa</taxon>
        <taxon>Arthropoda</taxon>
        <taxon>Hexapoda</taxon>
        <taxon>Insecta</taxon>
        <taxon>Pterygota</taxon>
        <taxon>Neoptera</taxon>
        <taxon>Paraneoptera</taxon>
        <taxon>Hemiptera</taxon>
        <taxon>Heteroptera</taxon>
        <taxon>Panheteroptera</taxon>
        <taxon>Nepomorpha</taxon>
        <taxon>Belostomatidae</taxon>
        <taxon>Lethocerinae</taxon>
        <taxon>Lethocerus</taxon>
    </lineage>
</organism>
<dbReference type="AlphaFoldDB" id="A0A2K8JU42"/>
<evidence type="ECO:0000313" key="12">
    <source>
        <dbReference type="EMBL" id="ATU82478.1"/>
    </source>
</evidence>
<dbReference type="PROSITE" id="PS00134">
    <property type="entry name" value="TRYPSIN_HIS"/>
    <property type="match status" value="1"/>
</dbReference>
<keyword evidence="3 12" id="KW-0645">Protease</keyword>
<keyword evidence="8" id="KW-1015">Disulfide bond</keyword>
<keyword evidence="2" id="KW-0964">Secreted</keyword>
<reference evidence="12" key="1">
    <citation type="journal article" date="2018" name="Cell. Mol. Life Sci.">
        <title>Giant fish-killing water bug reveals ancient and dynamic venom evolution in Heteroptera.</title>
        <authorList>
            <person name="Walker A.A."/>
            <person name="Hernandez-Vargas M.J."/>
            <person name="Corzo G."/>
            <person name="Fry B.G."/>
            <person name="King G.F."/>
        </authorList>
    </citation>
    <scope>NUCLEOTIDE SEQUENCE</scope>
</reference>
<comment type="similarity">
    <text evidence="9">Belongs to the peptidase S1 family. CLIP subfamily.</text>
</comment>
<dbReference type="SMART" id="SM00020">
    <property type="entry name" value="Tryp_SPc"/>
    <property type="match status" value="1"/>
</dbReference>
<comment type="subcellular location">
    <subcellularLocation>
        <location evidence="1">Secreted</location>
    </subcellularLocation>
</comment>
<dbReference type="InterPro" id="IPR043504">
    <property type="entry name" value="Peptidase_S1_PA_chymotrypsin"/>
</dbReference>
<evidence type="ECO:0000256" key="6">
    <source>
        <dbReference type="ARBA" id="ARBA00022825"/>
    </source>
</evidence>
<accession>A0A2K8JU42</accession>
<dbReference type="GO" id="GO:0005576">
    <property type="term" value="C:extracellular region"/>
    <property type="evidence" value="ECO:0007669"/>
    <property type="project" value="UniProtKB-SubCell"/>
</dbReference>
<evidence type="ECO:0000259" key="11">
    <source>
        <dbReference type="PROSITE" id="PS50240"/>
    </source>
</evidence>
<dbReference type="CDD" id="cd00190">
    <property type="entry name" value="Tryp_SPc"/>
    <property type="match status" value="1"/>
</dbReference>
<protein>
    <submittedName>
        <fullName evidence="12">Venom S1 protease 10</fullName>
    </submittedName>
</protein>
<dbReference type="Gene3D" id="2.40.10.10">
    <property type="entry name" value="Trypsin-like serine proteases"/>
    <property type="match status" value="1"/>
</dbReference>
<dbReference type="PROSITE" id="PS50240">
    <property type="entry name" value="TRYPSIN_DOM"/>
    <property type="match status" value="1"/>
</dbReference>
<dbReference type="InterPro" id="IPR001314">
    <property type="entry name" value="Peptidase_S1A"/>
</dbReference>
<dbReference type="EMBL" id="MF683337">
    <property type="protein sequence ID" value="ATU82478.1"/>
    <property type="molecule type" value="mRNA"/>
</dbReference>
<dbReference type="GO" id="GO:0006508">
    <property type="term" value="P:proteolysis"/>
    <property type="evidence" value="ECO:0007669"/>
    <property type="project" value="UniProtKB-KW"/>
</dbReference>
<evidence type="ECO:0000256" key="5">
    <source>
        <dbReference type="ARBA" id="ARBA00022801"/>
    </source>
</evidence>
<evidence type="ECO:0000256" key="9">
    <source>
        <dbReference type="ARBA" id="ARBA00024195"/>
    </source>
</evidence>
<dbReference type="InterPro" id="IPR051487">
    <property type="entry name" value="Ser/Thr_Proteases_Immune/Dev"/>
</dbReference>
<keyword evidence="4" id="KW-0732">Signal</keyword>
<evidence type="ECO:0000256" key="4">
    <source>
        <dbReference type="ARBA" id="ARBA00022729"/>
    </source>
</evidence>
<dbReference type="InterPro" id="IPR018114">
    <property type="entry name" value="TRYPSIN_HIS"/>
</dbReference>
<name>A0A2K8JU42_9HEMI</name>
<keyword evidence="6" id="KW-0720">Serine protease</keyword>
<dbReference type="SUPFAM" id="SSF50494">
    <property type="entry name" value="Trypsin-like serine proteases"/>
    <property type="match status" value="1"/>
</dbReference>
<dbReference type="PANTHER" id="PTHR24256">
    <property type="entry name" value="TRYPTASE-RELATED"/>
    <property type="match status" value="1"/>
</dbReference>
<dbReference type="Pfam" id="PF00089">
    <property type="entry name" value="Trypsin"/>
    <property type="match status" value="1"/>
</dbReference>
<evidence type="ECO:0000256" key="3">
    <source>
        <dbReference type="ARBA" id="ARBA00022670"/>
    </source>
</evidence>
<keyword evidence="7" id="KW-0865">Zymogen</keyword>
<evidence type="ECO:0000256" key="1">
    <source>
        <dbReference type="ARBA" id="ARBA00004613"/>
    </source>
</evidence>
<keyword evidence="5" id="KW-0378">Hydrolase</keyword>
<dbReference type="InterPro" id="IPR001254">
    <property type="entry name" value="Trypsin_dom"/>
</dbReference>
<feature type="region of interest" description="Disordered" evidence="10">
    <location>
        <begin position="1"/>
        <end position="25"/>
    </location>
</feature>
<dbReference type="PRINTS" id="PR00722">
    <property type="entry name" value="CHYMOTRYPSIN"/>
</dbReference>
<evidence type="ECO:0000256" key="10">
    <source>
        <dbReference type="SAM" id="MobiDB-lite"/>
    </source>
</evidence>
<proteinExistence type="evidence at transcript level"/>
<feature type="domain" description="Peptidase S1" evidence="11">
    <location>
        <begin position="36"/>
        <end position="272"/>
    </location>
</feature>
<evidence type="ECO:0000256" key="2">
    <source>
        <dbReference type="ARBA" id="ARBA00022525"/>
    </source>
</evidence>